<dbReference type="InterPro" id="IPR036291">
    <property type="entry name" value="NAD(P)-bd_dom_sf"/>
</dbReference>
<dbReference type="InterPro" id="IPR001303">
    <property type="entry name" value="Aldolase_II/adducin_N"/>
</dbReference>
<organism evidence="4 5">
    <name type="scientific">Hymenobacter ruricola</name>
    <dbReference type="NCBI Taxonomy" id="2791023"/>
    <lineage>
        <taxon>Bacteria</taxon>
        <taxon>Pseudomonadati</taxon>
        <taxon>Bacteroidota</taxon>
        <taxon>Cytophagia</taxon>
        <taxon>Cytophagales</taxon>
        <taxon>Hymenobacteraceae</taxon>
        <taxon>Hymenobacter</taxon>
    </lineage>
</organism>
<dbReference type="InterPro" id="IPR002347">
    <property type="entry name" value="SDR_fam"/>
</dbReference>
<dbReference type="PANTHER" id="PTHR43669">
    <property type="entry name" value="5-KETO-D-GLUCONATE 5-REDUCTASE"/>
    <property type="match status" value="1"/>
</dbReference>
<dbReference type="Pfam" id="PF00106">
    <property type="entry name" value="adh_short"/>
    <property type="match status" value="1"/>
</dbReference>
<dbReference type="Gene3D" id="3.40.50.720">
    <property type="entry name" value="NAD(P)-binding Rossmann-like Domain"/>
    <property type="match status" value="1"/>
</dbReference>
<protein>
    <submittedName>
        <fullName evidence="4">Bifunctional aldolase/short-chain dehydrogenase</fullName>
    </submittedName>
</protein>
<dbReference type="NCBIfam" id="NF006189">
    <property type="entry name" value="PRK08324.1-3"/>
    <property type="match status" value="1"/>
</dbReference>
<comment type="caution">
    <text evidence="4">The sequence shown here is derived from an EMBL/GenBank/DDBJ whole genome shotgun (WGS) entry which is preliminary data.</text>
</comment>
<dbReference type="InterPro" id="IPR036409">
    <property type="entry name" value="Aldolase_II/adducin_N_sf"/>
</dbReference>
<dbReference type="PRINTS" id="PR00080">
    <property type="entry name" value="SDRFAMILY"/>
</dbReference>
<dbReference type="SUPFAM" id="SSF51735">
    <property type="entry name" value="NAD(P)-binding Rossmann-fold domains"/>
    <property type="match status" value="1"/>
</dbReference>
<name>A0ABS0I2L4_9BACT</name>
<dbReference type="InterPro" id="IPR013454">
    <property type="entry name" value="Bifunc_RhaD/ADH"/>
</dbReference>
<dbReference type="Gene3D" id="3.40.225.10">
    <property type="entry name" value="Class II aldolase/adducin N-terminal domain"/>
    <property type="match status" value="1"/>
</dbReference>
<evidence type="ECO:0000256" key="2">
    <source>
        <dbReference type="ARBA" id="ARBA00023002"/>
    </source>
</evidence>
<dbReference type="SUPFAM" id="SSF53639">
    <property type="entry name" value="AraD/HMP-PK domain-like"/>
    <property type="match status" value="1"/>
</dbReference>
<dbReference type="Pfam" id="PF00596">
    <property type="entry name" value="Aldolase_II"/>
    <property type="match status" value="1"/>
</dbReference>
<evidence type="ECO:0000313" key="4">
    <source>
        <dbReference type="EMBL" id="MBF9221164.1"/>
    </source>
</evidence>
<dbReference type="NCBIfam" id="NF006191">
    <property type="entry name" value="PRK08324.1-5"/>
    <property type="match status" value="1"/>
</dbReference>
<dbReference type="PANTHER" id="PTHR43669:SF8">
    <property type="entry name" value="SHORT-CHAIN TYPE DEHYDROGENASE_REDUCTASE-RELATED"/>
    <property type="match status" value="1"/>
</dbReference>
<sequence>MEKTLTFQHVSYLWDETKAAELAGDEVALFLYRSNLLGADLRLTNYAGGNTSCKIQETDPVTGQPAEVMWVKGSGGDIGTLTKAGCANLYVEKLHQLKNRYRGLEFEDEMVGLFEYCLFDPKCATPSIDTPLHGLLPFKHIDHLHPDALIAIAASKDGEQIMHDIWGDSMGWLPWQKPGFDLGLQLEKIVAENPGLRGVILGGHGLFTWGDTSYDSYINTLEVIEQAAKYLEANYGQRGPVFGGVKREQTLDAAQRRAAAAAVMPVLRGLASSQRRMLGHYTDDARVLEFVNSHDLARLAAKGTSCPDHFLRTKIRPLVLDADVMQGDAAGVKTYLESQFEAYRADYAAYYERSKHPNSPAMRDANPVIILWPGVGLFSFSKDKQTARVAAEFYTNAINVMRGAEAVSTYQGLPEQEAFNIEYWLLEEAKLQRMAPPKALSGKVAYVTGGTGGIGKAICEELLKFGACVVAVDRDRLEETQTDLRKQFGKDGAVTAPIEVTSAESIAESLRAGVLQFGGVDIVVNCAGLSISKPLAETTQADWDILNDVLVKGQFLVSQAAVVILRQQGLGGDIVNIASKNGLVAGPNNVAYGTAKAAQLHMSRLLAAELGGDKIRVNTVNPDAVLRGSKIWEGEWAAGRAKAYGISVEELPAHYAKRTLLGEELLSEDIAKAVRVFVDGSLSKSTGNVLNVDGGVAMAFVR</sequence>
<dbReference type="EMBL" id="JADQDM010000003">
    <property type="protein sequence ID" value="MBF9221164.1"/>
    <property type="molecule type" value="Genomic_DNA"/>
</dbReference>
<evidence type="ECO:0000313" key="5">
    <source>
        <dbReference type="Proteomes" id="UP000618931"/>
    </source>
</evidence>
<comment type="similarity">
    <text evidence="1">Belongs to the short-chain dehydrogenases/reductases (SDR) family.</text>
</comment>
<dbReference type="SMART" id="SM01007">
    <property type="entry name" value="Aldolase_II"/>
    <property type="match status" value="1"/>
</dbReference>
<dbReference type="RefSeq" id="WP_196292622.1">
    <property type="nucleotide sequence ID" value="NZ_JADQDM010000003.1"/>
</dbReference>
<dbReference type="NCBIfam" id="TIGR02632">
    <property type="entry name" value="RhaD_aldol-ADH"/>
    <property type="match status" value="1"/>
</dbReference>
<accession>A0ABS0I2L4</accession>
<dbReference type="PRINTS" id="PR00081">
    <property type="entry name" value="GDHRDH"/>
</dbReference>
<proteinExistence type="inferred from homology"/>
<dbReference type="Proteomes" id="UP000618931">
    <property type="component" value="Unassembled WGS sequence"/>
</dbReference>
<keyword evidence="5" id="KW-1185">Reference proteome</keyword>
<reference evidence="4 5" key="1">
    <citation type="submission" date="2020-11" db="EMBL/GenBank/DDBJ databases">
        <authorList>
            <person name="Kim M.K."/>
        </authorList>
    </citation>
    <scope>NUCLEOTIDE SEQUENCE [LARGE SCALE GENOMIC DNA]</scope>
    <source>
        <strain evidence="4 5">BT662</strain>
    </source>
</reference>
<evidence type="ECO:0000256" key="1">
    <source>
        <dbReference type="ARBA" id="ARBA00006484"/>
    </source>
</evidence>
<evidence type="ECO:0000259" key="3">
    <source>
        <dbReference type="SMART" id="SM01007"/>
    </source>
</evidence>
<feature type="domain" description="Class II aldolase/adducin N-terminal" evidence="3">
    <location>
        <begin position="29"/>
        <end position="231"/>
    </location>
</feature>
<gene>
    <name evidence="4" type="ORF">I2H31_08615</name>
</gene>
<keyword evidence="2" id="KW-0560">Oxidoreductase</keyword>